<sequence>MGTPDDFMLVVISTVGCDPDKIGPERAIYYEATGYRAAGRDREWIREPGESVEALKDRVESDLKAEGHKHFVVHECYGPEQASPAEQAIRRPAAAWRLLVTNHAVG</sequence>
<keyword evidence="2" id="KW-1185">Reference proteome</keyword>
<reference evidence="1 2" key="1">
    <citation type="journal article" date="2014" name="Int. J. Syst. Evol. Microbiol.">
        <title>Ramlibacter solisilvae sp. nov., isolated from forest soil, and emended description of the genus Ramlibacter.</title>
        <authorList>
            <person name="Lee H.J."/>
            <person name="Lee S.H."/>
            <person name="Lee S.S."/>
            <person name="Lee J.S."/>
            <person name="Kim Y."/>
            <person name="Kim S.C."/>
            <person name="Jeon C.O."/>
        </authorList>
    </citation>
    <scope>NUCLEOTIDE SEQUENCE [LARGE SCALE GENOMIC DNA]</scope>
    <source>
        <strain evidence="1 2">5-10</strain>
    </source>
</reference>
<dbReference type="EMBL" id="CP010951">
    <property type="protein sequence ID" value="AMO23982.1"/>
    <property type="molecule type" value="Genomic_DNA"/>
</dbReference>
<gene>
    <name evidence="1" type="ORF">UC35_15335</name>
</gene>
<accession>A0A127K0J4</accession>
<evidence type="ECO:0000313" key="2">
    <source>
        <dbReference type="Proteomes" id="UP000070433"/>
    </source>
</evidence>
<dbReference type="AlphaFoldDB" id="A0A127K0J4"/>
<evidence type="ECO:0000313" key="1">
    <source>
        <dbReference type="EMBL" id="AMO23982.1"/>
    </source>
</evidence>
<name>A0A127K0J4_9BURK</name>
<proteinExistence type="predicted"/>
<organism evidence="1 2">
    <name type="scientific">Ramlibacter tataouinensis</name>
    <dbReference type="NCBI Taxonomy" id="94132"/>
    <lineage>
        <taxon>Bacteria</taxon>
        <taxon>Pseudomonadati</taxon>
        <taxon>Pseudomonadota</taxon>
        <taxon>Betaproteobacteria</taxon>
        <taxon>Burkholderiales</taxon>
        <taxon>Comamonadaceae</taxon>
        <taxon>Ramlibacter</taxon>
    </lineage>
</organism>
<dbReference type="Proteomes" id="UP000070433">
    <property type="component" value="Chromosome"/>
</dbReference>
<protein>
    <submittedName>
        <fullName evidence="1">Uncharacterized protein</fullName>
    </submittedName>
</protein>